<dbReference type="InterPro" id="IPR023198">
    <property type="entry name" value="PGP-like_dom2"/>
</dbReference>
<protein>
    <submittedName>
        <fullName evidence="1">HAD superfamily hydrolase</fullName>
    </submittedName>
</protein>
<dbReference type="GO" id="GO:0016787">
    <property type="term" value="F:hydrolase activity"/>
    <property type="evidence" value="ECO:0007669"/>
    <property type="project" value="UniProtKB-KW"/>
</dbReference>
<dbReference type="InterPro" id="IPR023214">
    <property type="entry name" value="HAD_sf"/>
</dbReference>
<dbReference type="EMBL" id="CVRR01000005">
    <property type="protein sequence ID" value="CRL33253.1"/>
    <property type="molecule type" value="Genomic_DNA"/>
</dbReference>
<evidence type="ECO:0000313" key="1">
    <source>
        <dbReference type="EMBL" id="CRL33253.1"/>
    </source>
</evidence>
<dbReference type="PANTHER" id="PTHR43611:SF3">
    <property type="entry name" value="FLAVIN MONONUCLEOTIDE HYDROLASE 1, CHLOROPLATIC"/>
    <property type="match status" value="1"/>
</dbReference>
<keyword evidence="2" id="KW-1185">Reference proteome</keyword>
<dbReference type="SUPFAM" id="SSF56784">
    <property type="entry name" value="HAD-like"/>
    <property type="match status" value="1"/>
</dbReference>
<dbReference type="STRING" id="301302.ERS852420_01423"/>
<dbReference type="OrthoDB" id="9797415at2"/>
<name>A0A0M6WBN8_9FIRM</name>
<dbReference type="SFLD" id="SFLDG01129">
    <property type="entry name" value="C1.5:_HAD__Beta-PGM__Phosphata"/>
    <property type="match status" value="1"/>
</dbReference>
<proteinExistence type="predicted"/>
<dbReference type="NCBIfam" id="TIGR01509">
    <property type="entry name" value="HAD-SF-IA-v3"/>
    <property type="match status" value="1"/>
</dbReference>
<dbReference type="RefSeq" id="WP_022045449.1">
    <property type="nucleotide sequence ID" value="NZ_CP173697.1"/>
</dbReference>
<dbReference type="AlphaFoldDB" id="A0A0M6WBN8"/>
<keyword evidence="1" id="KW-0378">Hydrolase</keyword>
<dbReference type="Gene3D" id="3.40.50.1000">
    <property type="entry name" value="HAD superfamily/HAD-like"/>
    <property type="match status" value="1"/>
</dbReference>
<accession>A0A0M6WBN8</accession>
<dbReference type="SFLD" id="SFLDS00003">
    <property type="entry name" value="Haloacid_Dehalogenase"/>
    <property type="match status" value="1"/>
</dbReference>
<dbReference type="InterPro" id="IPR036412">
    <property type="entry name" value="HAD-like_sf"/>
</dbReference>
<dbReference type="Proteomes" id="UP000049979">
    <property type="component" value="Unassembled WGS sequence"/>
</dbReference>
<organism evidence="1 2">
    <name type="scientific">Roseburia faecis</name>
    <dbReference type="NCBI Taxonomy" id="301302"/>
    <lineage>
        <taxon>Bacteria</taxon>
        <taxon>Bacillati</taxon>
        <taxon>Bacillota</taxon>
        <taxon>Clostridia</taxon>
        <taxon>Lachnospirales</taxon>
        <taxon>Lachnospiraceae</taxon>
        <taxon>Roseburia</taxon>
    </lineage>
</organism>
<sequence length="201" mass="23469">MIRNIIFDVGKVLVSYEPDAYMQRLGISKEKQKKINEAMFQNKLWDTSDQGLGTPDEFLQKFIAGAPELADEITKIHKTVGNTVELFPYAMEWILDLKARGYHVYILSNYSENMLDQTKDKLKFLPLMDGVVFSYKIKKIKPDPEIYEYLCDEYWLEPEESVFIDDRPVNIKGAETCGIHGIVFRSYEQAKKELDEFLKEF</sequence>
<reference evidence="2" key="1">
    <citation type="submission" date="2015-05" db="EMBL/GenBank/DDBJ databases">
        <authorList>
            <consortium name="Pathogen Informatics"/>
        </authorList>
    </citation>
    <scope>NUCLEOTIDE SEQUENCE [LARGE SCALE GENOMIC DNA]</scope>
    <source>
        <strain evidence="2">M72</strain>
    </source>
</reference>
<dbReference type="Gene3D" id="1.10.150.240">
    <property type="entry name" value="Putative phosphatase, domain 2"/>
    <property type="match status" value="1"/>
</dbReference>
<gene>
    <name evidence="1" type="ORF">M72_01611</name>
</gene>
<dbReference type="PANTHER" id="PTHR43611">
    <property type="entry name" value="ALPHA-D-GLUCOSE 1-PHOSPHATE PHOSPHATASE"/>
    <property type="match status" value="1"/>
</dbReference>
<evidence type="ECO:0000313" key="2">
    <source>
        <dbReference type="Proteomes" id="UP000049979"/>
    </source>
</evidence>
<dbReference type="Pfam" id="PF00702">
    <property type="entry name" value="Hydrolase"/>
    <property type="match status" value="1"/>
</dbReference>
<dbReference type="PRINTS" id="PR00413">
    <property type="entry name" value="HADHALOGNASE"/>
</dbReference>
<dbReference type="CDD" id="cd02603">
    <property type="entry name" value="HAD_sEH-N_like"/>
    <property type="match status" value="1"/>
</dbReference>
<dbReference type="InterPro" id="IPR006439">
    <property type="entry name" value="HAD-SF_hydro_IA"/>
</dbReference>